<comment type="caution">
    <text evidence="3">The sequence shown here is derived from an EMBL/GenBank/DDBJ whole genome shotgun (WGS) entry which is preliminary data.</text>
</comment>
<dbReference type="InterPro" id="IPR002347">
    <property type="entry name" value="SDR_fam"/>
</dbReference>
<dbReference type="EMBL" id="VWPH01000005">
    <property type="protein sequence ID" value="KAA5834297.1"/>
    <property type="molecule type" value="Genomic_DNA"/>
</dbReference>
<dbReference type="SUPFAM" id="SSF51735">
    <property type="entry name" value="NAD(P)-binding Rossmann-fold domains"/>
    <property type="match status" value="1"/>
</dbReference>
<reference evidence="3 4" key="1">
    <citation type="submission" date="2019-09" db="EMBL/GenBank/DDBJ databases">
        <title>Draft genome sequence of the thermophilic Saccharopolyspora hirsuta VKM Ac-666T.</title>
        <authorList>
            <person name="Lobastova T.G."/>
            <person name="Fokina V."/>
            <person name="Bragin E.Y."/>
            <person name="Shtratnikova V.Y."/>
            <person name="Starodumova I.P."/>
            <person name="Tarlachkov S.V."/>
            <person name="Donova M.V."/>
        </authorList>
    </citation>
    <scope>NUCLEOTIDE SEQUENCE [LARGE SCALE GENOMIC DNA]</scope>
    <source>
        <strain evidence="3 4">VKM Ac-666</strain>
    </source>
</reference>
<dbReference type="FunFam" id="3.40.50.720:FF:000173">
    <property type="entry name" value="3-oxoacyl-[acyl-carrier protein] reductase"/>
    <property type="match status" value="1"/>
</dbReference>
<protein>
    <submittedName>
        <fullName evidence="3">SDR family oxidoreductase</fullName>
    </submittedName>
</protein>
<evidence type="ECO:0000313" key="4">
    <source>
        <dbReference type="Proteomes" id="UP000323946"/>
    </source>
</evidence>
<name>A0A5M7C1E8_SACHI</name>
<comment type="similarity">
    <text evidence="1">Belongs to the short-chain dehydrogenases/reductases (SDR) family.</text>
</comment>
<dbReference type="PROSITE" id="PS00061">
    <property type="entry name" value="ADH_SHORT"/>
    <property type="match status" value="1"/>
</dbReference>
<dbReference type="SMR" id="A0A5M7C1E8"/>
<dbReference type="RefSeq" id="WP_150066599.1">
    <property type="nucleotide sequence ID" value="NZ_VWPH01000005.1"/>
</dbReference>
<organism evidence="3 4">
    <name type="scientific">Saccharopolyspora hirsuta</name>
    <dbReference type="NCBI Taxonomy" id="1837"/>
    <lineage>
        <taxon>Bacteria</taxon>
        <taxon>Bacillati</taxon>
        <taxon>Actinomycetota</taxon>
        <taxon>Actinomycetes</taxon>
        <taxon>Pseudonocardiales</taxon>
        <taxon>Pseudonocardiaceae</taxon>
        <taxon>Saccharopolyspora</taxon>
    </lineage>
</organism>
<dbReference type="AlphaFoldDB" id="A0A5M7C1E8"/>
<dbReference type="OrthoDB" id="20590at2"/>
<evidence type="ECO:0000256" key="1">
    <source>
        <dbReference type="ARBA" id="ARBA00006484"/>
    </source>
</evidence>
<dbReference type="CDD" id="cd05233">
    <property type="entry name" value="SDR_c"/>
    <property type="match status" value="1"/>
</dbReference>
<keyword evidence="2" id="KW-0560">Oxidoreductase</keyword>
<gene>
    <name evidence="3" type="ORF">F1721_11430</name>
</gene>
<dbReference type="PANTHER" id="PTHR48107:SF7">
    <property type="entry name" value="RE15974P"/>
    <property type="match status" value="1"/>
</dbReference>
<dbReference type="PRINTS" id="PR00081">
    <property type="entry name" value="GDHRDH"/>
</dbReference>
<dbReference type="InterPro" id="IPR036291">
    <property type="entry name" value="NAD(P)-bd_dom_sf"/>
</dbReference>
<dbReference type="PRINTS" id="PR00080">
    <property type="entry name" value="SDRFAMILY"/>
</dbReference>
<dbReference type="Pfam" id="PF13561">
    <property type="entry name" value="adh_short_C2"/>
    <property type="match status" value="1"/>
</dbReference>
<evidence type="ECO:0000256" key="2">
    <source>
        <dbReference type="ARBA" id="ARBA00023002"/>
    </source>
</evidence>
<dbReference type="Gene3D" id="3.40.50.720">
    <property type="entry name" value="NAD(P)-binding Rossmann-like Domain"/>
    <property type="match status" value="1"/>
</dbReference>
<dbReference type="GO" id="GO:0016614">
    <property type="term" value="F:oxidoreductase activity, acting on CH-OH group of donors"/>
    <property type="evidence" value="ECO:0007669"/>
    <property type="project" value="UniProtKB-ARBA"/>
</dbReference>
<dbReference type="InterPro" id="IPR020904">
    <property type="entry name" value="Sc_DH/Rdtase_CS"/>
</dbReference>
<proteinExistence type="inferred from homology"/>
<dbReference type="PANTHER" id="PTHR48107">
    <property type="entry name" value="NADPH-DEPENDENT ALDEHYDE REDUCTASE-LIKE PROTEIN, CHLOROPLASTIC-RELATED"/>
    <property type="match status" value="1"/>
</dbReference>
<sequence>MRPITIITGGSRGIGAATARWLARAGHDLVLGYRGNRDGAEQVAAEATAHGGRCLPVRADVGQESDVDRLFAAAAELGTITGLVNNAGLTAHIADLADTPVAAIRQVIDVNFLGTVLCARRAAQVMSTRRGGAGGAIVNISSSAATLGSPHEYVHYAGAKAAVDAFTVGLAKELAEDGVRVNAVAPGLVRTDIHAGAGVPERIETAVSRVPVGRAGEPEEIAPAIGWLLGPEATYTSGAVLRVAGGL</sequence>
<evidence type="ECO:0000313" key="3">
    <source>
        <dbReference type="EMBL" id="KAA5834297.1"/>
    </source>
</evidence>
<keyword evidence="4" id="KW-1185">Reference proteome</keyword>
<accession>A0A5M7C1E8</accession>
<dbReference type="Proteomes" id="UP000323946">
    <property type="component" value="Unassembled WGS sequence"/>
</dbReference>